<gene>
    <name evidence="4" type="ordered locus">AM1_0257</name>
</gene>
<dbReference type="Gene3D" id="1.25.40.10">
    <property type="entry name" value="Tetratricopeptide repeat domain"/>
    <property type="match status" value="1"/>
</dbReference>
<dbReference type="Proteomes" id="UP000000268">
    <property type="component" value="Chromosome"/>
</dbReference>
<dbReference type="SUPFAM" id="SSF53335">
    <property type="entry name" value="S-adenosyl-L-methionine-dependent methyltransferases"/>
    <property type="match status" value="1"/>
</dbReference>
<evidence type="ECO:0000256" key="1">
    <source>
        <dbReference type="ARBA" id="ARBA00022603"/>
    </source>
</evidence>
<evidence type="ECO:0000313" key="4">
    <source>
        <dbReference type="EMBL" id="ABW25343.1"/>
    </source>
</evidence>
<dbReference type="InterPro" id="IPR038375">
    <property type="entry name" value="NDUFAF7_sf"/>
</dbReference>
<dbReference type="SUPFAM" id="SSF48452">
    <property type="entry name" value="TPR-like"/>
    <property type="match status" value="1"/>
</dbReference>
<dbReference type="GO" id="GO:0008168">
    <property type="term" value="F:methyltransferase activity"/>
    <property type="evidence" value="ECO:0007669"/>
    <property type="project" value="UniProtKB-KW"/>
</dbReference>
<proteinExistence type="predicted"/>
<dbReference type="HOGENOM" id="CLU_352565_0_0_3"/>
<dbReference type="PROSITE" id="PS50005">
    <property type="entry name" value="TPR"/>
    <property type="match status" value="2"/>
</dbReference>
<dbReference type="eggNOG" id="COG0457">
    <property type="taxonomic scope" value="Bacteria"/>
</dbReference>
<keyword evidence="5" id="KW-1185">Reference proteome</keyword>
<dbReference type="Pfam" id="PF13181">
    <property type="entry name" value="TPR_8"/>
    <property type="match status" value="1"/>
</dbReference>
<evidence type="ECO:0000256" key="3">
    <source>
        <dbReference type="PROSITE-ProRule" id="PRU00339"/>
    </source>
</evidence>
<dbReference type="InterPro" id="IPR003788">
    <property type="entry name" value="NDUFAF7"/>
</dbReference>
<evidence type="ECO:0000313" key="5">
    <source>
        <dbReference type="Proteomes" id="UP000000268"/>
    </source>
</evidence>
<dbReference type="Pfam" id="PF02636">
    <property type="entry name" value="Methyltransf_28"/>
    <property type="match status" value="1"/>
</dbReference>
<evidence type="ECO:0000256" key="2">
    <source>
        <dbReference type="ARBA" id="ARBA00022679"/>
    </source>
</evidence>
<organism evidence="4 5">
    <name type="scientific">Acaryochloris marina (strain MBIC 11017)</name>
    <dbReference type="NCBI Taxonomy" id="329726"/>
    <lineage>
        <taxon>Bacteria</taxon>
        <taxon>Bacillati</taxon>
        <taxon>Cyanobacteriota</taxon>
        <taxon>Cyanophyceae</taxon>
        <taxon>Acaryochloridales</taxon>
        <taxon>Acaryochloridaceae</taxon>
        <taxon>Acaryochloris</taxon>
    </lineage>
</organism>
<feature type="repeat" description="TPR" evidence="3">
    <location>
        <begin position="706"/>
        <end position="739"/>
    </location>
</feature>
<protein>
    <submittedName>
        <fullName evidence="4">TPR domain protein, putative</fullName>
    </submittedName>
</protein>
<sequence>MANVTLLDLNKRSIELLNPKFELNKRNHKANYLRMSFQVSPDKYKQIKSTELFNLYDEILVDTDLQFLDYSIDVYLELFLRPDLVEEFSGLLSLSDPGSSGLRCLEQLSPEHALLKTDSWLLTSIRQTQANREVYSKTIWAYLCVHEEQDPLEQDLWSILSPFLQRVTESSLTNMLGQQNSFITTQAYQRWKSSVQNMDEVKQENVQVLLKKLCEELGTISPEYHQQEFSQSSVDQLSNGLDLPKGLNSGSSFSTSHPSNLGHLPIEEKRLSQSTIWDLQRQYYLQQGNTIFLQECEQQSSRQARSKASHYAQLIFSCLRDYCAINRRHKANYQAIDASQKIYLIELGAGSGHFAYQVLHHLLPLLSQPTLKKISVCYVLTDFVTANIEFWKQHPSLQPFFKEGTLDIAYFDIEYPTDLTLQISGDSLTPDTLNNPIILIANQVLSKLPQDAFCTESGKLSESRVRLFAPAGHQLRDWRALGQIALQFSDVGLDKSDYYEDAIANNILYTYSETNHPTHFLFPTVALSCLDYFRHLSKDRLMIISSDFGYCHQNAWQGYGEPVFKLQGSVSLPVNYHVLAAYTVQQGGLVLQPHRHTPDFYTQALLFGKHPTQYQETQLCYQFYSTVTETDSWQGSVQITTERMETLSLSQLIGYLHSHHWDSQIFLDCFSSLLDQLDTATPAIRLDLIEGIHQIWTNYYPIGENQDLAFYLGMVLYQLAEYADAIDYFEKSIQLTGTDPATLYNISMCHFHLQQLEETTTYLQKALQADPSFEEALIFQRKLTQQQSHLDSGQTHH</sequence>
<dbReference type="AlphaFoldDB" id="B0C8V3"/>
<dbReference type="InterPro" id="IPR029063">
    <property type="entry name" value="SAM-dependent_MTases_sf"/>
</dbReference>
<reference evidence="4 5" key="1">
    <citation type="journal article" date="2008" name="Proc. Natl. Acad. Sci. U.S.A.">
        <title>Niche adaptation and genome expansion in the chlorophyll d-producing cyanobacterium Acaryochloris marina.</title>
        <authorList>
            <person name="Swingley W.D."/>
            <person name="Chen M."/>
            <person name="Cheung P.C."/>
            <person name="Conrad A.L."/>
            <person name="Dejesa L.C."/>
            <person name="Hao J."/>
            <person name="Honchak B.M."/>
            <person name="Karbach L.E."/>
            <person name="Kurdoglu A."/>
            <person name="Lahiri S."/>
            <person name="Mastrian S.D."/>
            <person name="Miyashita H."/>
            <person name="Page L."/>
            <person name="Ramakrishna P."/>
            <person name="Satoh S."/>
            <person name="Sattley W.M."/>
            <person name="Shimada Y."/>
            <person name="Taylor H.L."/>
            <person name="Tomo T."/>
            <person name="Tsuchiya T."/>
            <person name="Wang Z.T."/>
            <person name="Raymond J."/>
            <person name="Mimuro M."/>
            <person name="Blankenship R.E."/>
            <person name="Touchman J.W."/>
        </authorList>
    </citation>
    <scope>NUCLEOTIDE SEQUENCE [LARGE SCALE GENOMIC DNA]</scope>
    <source>
        <strain evidence="5">MBIC 11017</strain>
    </source>
</reference>
<keyword evidence="1" id="KW-0489">Methyltransferase</keyword>
<name>B0C8V3_ACAM1</name>
<accession>B0C8V3</accession>
<dbReference type="STRING" id="329726.AM1_0257"/>
<keyword evidence="3" id="KW-0802">TPR repeat</keyword>
<feature type="repeat" description="TPR" evidence="3">
    <location>
        <begin position="740"/>
        <end position="773"/>
    </location>
</feature>
<keyword evidence="2" id="KW-0808">Transferase</keyword>
<dbReference type="SMART" id="SM00028">
    <property type="entry name" value="TPR"/>
    <property type="match status" value="2"/>
</dbReference>
<dbReference type="InterPro" id="IPR019734">
    <property type="entry name" value="TPR_rpt"/>
</dbReference>
<dbReference type="EMBL" id="CP000828">
    <property type="protein sequence ID" value="ABW25343.1"/>
    <property type="molecule type" value="Genomic_DNA"/>
</dbReference>
<dbReference type="GO" id="GO:0032259">
    <property type="term" value="P:methylation"/>
    <property type="evidence" value="ECO:0007669"/>
    <property type="project" value="UniProtKB-KW"/>
</dbReference>
<dbReference type="OrthoDB" id="5192220at2"/>
<dbReference type="InterPro" id="IPR011990">
    <property type="entry name" value="TPR-like_helical_dom_sf"/>
</dbReference>
<dbReference type="RefSeq" id="WP_012160953.1">
    <property type="nucleotide sequence ID" value="NC_009925.1"/>
</dbReference>
<dbReference type="Gene3D" id="3.40.50.12710">
    <property type="match status" value="1"/>
</dbReference>
<dbReference type="KEGG" id="amr:AM1_0257"/>